<feature type="transmembrane region" description="Helical" evidence="2">
    <location>
        <begin position="271"/>
        <end position="290"/>
    </location>
</feature>
<keyword evidence="2" id="KW-0812">Transmembrane</keyword>
<evidence type="ECO:0000313" key="5">
    <source>
        <dbReference type="Proteomes" id="UP000063308"/>
    </source>
</evidence>
<dbReference type="InterPro" id="IPR011853">
    <property type="entry name" value="TRAP_DctM-Dct_fused"/>
</dbReference>
<feature type="transmembrane region" description="Helical" evidence="2">
    <location>
        <begin position="163"/>
        <end position="181"/>
    </location>
</feature>
<feature type="transmembrane region" description="Helical" evidence="2">
    <location>
        <begin position="405"/>
        <end position="421"/>
    </location>
</feature>
<feature type="transmembrane region" description="Helical" evidence="2">
    <location>
        <begin position="442"/>
        <end position="461"/>
    </location>
</feature>
<dbReference type="Proteomes" id="UP000063308">
    <property type="component" value="Chromosome"/>
</dbReference>
<dbReference type="Pfam" id="PF06808">
    <property type="entry name" value="DctM"/>
    <property type="match status" value="1"/>
</dbReference>
<protein>
    <recommendedName>
        <fullName evidence="3">TRAP C4-dicarboxylate transport system permease DctM subunit domain-containing protein</fullName>
    </recommendedName>
</protein>
<dbReference type="GO" id="GO:0022857">
    <property type="term" value="F:transmembrane transporter activity"/>
    <property type="evidence" value="ECO:0007669"/>
    <property type="project" value="UniProtKB-UniRule"/>
</dbReference>
<accession>A0A0E4BVH9</accession>
<feature type="domain" description="TRAP C4-dicarboxylate transport system permease DctM subunit" evidence="3">
    <location>
        <begin position="151"/>
        <end position="592"/>
    </location>
</feature>
<feature type="transmembrane region" description="Helical" evidence="2">
    <location>
        <begin position="241"/>
        <end position="265"/>
    </location>
</feature>
<sequence length="691" mass="73941">MSSASVSTAPKDEAKRVVFDDPHGAAGNMQEAEVTRVRALRGAWRWTLVTATAATILLCINQQFSLRFFIGYTQLNTEYFYLLIALMLPFTFLIFPGTERAPLDRIPWYDLVFFVVTFAAALLLMSNVRKAAEAGWEFGGAPNSVIAAGLVMWVMLMEALRRTGGWSLLLSVFPFTVYPLFAESGWLGPFHGTQSTLEQATAYHVLSGESLLGIPIQAFADTVIGFLVFGTALMMTGTGKFFINLAFALCGTFRGGAAKVCIFASGLLGMMSGSIISNVLTAGTMTIPVMKKSGFRASYAGAIEACASTGAVLAPPVMGATAFVIAQFLNVSYADVAVAAIIPAALYYVGLFMQVDAYAARHGLKGIPRAELPRIMDTIKDGWYYVFVIALLIVMLLYFKRESHAPFYATALLLVLNQFFSRDTRWTPGTIGKFLEVNGRTFVELVGILAGCGLLIGAFSMTGVVSSLANDLLHIAGDNPFLLLGMCALTSLILGLGLTTTACYIFLAILVAPALEKLGLNRMAVHMFIFYWGMLSSITPPVAIASFAAAGIAGSLAMKTGWESMWVGSIIYFIPFFFVLNPALVLQGASPYLAGLGLMALAAFGTLFICGGIQGYQPFVGDLRGAGALEWPIRVLLVIGGFVVATPGGGIMPLSQMQVTMLGLAILAPTILIALLLIRRQGPIPDGLRVP</sequence>
<feature type="transmembrane region" description="Helical" evidence="2">
    <location>
        <begin position="337"/>
        <end position="361"/>
    </location>
</feature>
<feature type="transmembrane region" description="Helical" evidence="2">
    <location>
        <begin position="382"/>
        <end position="399"/>
    </location>
</feature>
<feature type="transmembrane region" description="Helical" evidence="2">
    <location>
        <begin position="565"/>
        <end position="586"/>
    </location>
</feature>
<feature type="transmembrane region" description="Helical" evidence="2">
    <location>
        <begin position="302"/>
        <end position="325"/>
    </location>
</feature>
<feature type="transmembrane region" description="Helical" evidence="2">
    <location>
        <begin position="659"/>
        <end position="678"/>
    </location>
</feature>
<dbReference type="PANTHER" id="PTHR43849:SF2">
    <property type="entry name" value="BLL3936 PROTEIN"/>
    <property type="match status" value="1"/>
</dbReference>
<feature type="transmembrane region" description="Helical" evidence="2">
    <location>
        <begin position="138"/>
        <end position="156"/>
    </location>
</feature>
<evidence type="ECO:0000259" key="3">
    <source>
        <dbReference type="Pfam" id="PF06808"/>
    </source>
</evidence>
<feature type="transmembrane region" description="Helical" evidence="2">
    <location>
        <begin position="528"/>
        <end position="553"/>
    </location>
</feature>
<organism evidence="4 5">
    <name type="scientific">Bradyrhizobium diazoefficiens</name>
    <dbReference type="NCBI Taxonomy" id="1355477"/>
    <lineage>
        <taxon>Bacteria</taxon>
        <taxon>Pseudomonadati</taxon>
        <taxon>Pseudomonadota</taxon>
        <taxon>Alphaproteobacteria</taxon>
        <taxon>Hyphomicrobiales</taxon>
        <taxon>Nitrobacteraceae</taxon>
        <taxon>Bradyrhizobium</taxon>
    </lineage>
</organism>
<dbReference type="AlphaFoldDB" id="A0A0E4BVH9"/>
<keyword evidence="1" id="KW-0813">Transport</keyword>
<keyword evidence="1" id="KW-1003">Cell membrane</keyword>
<feature type="transmembrane region" description="Helical" evidence="2">
    <location>
        <begin position="593"/>
        <end position="616"/>
    </location>
</feature>
<keyword evidence="1" id="KW-0997">Cell inner membrane</keyword>
<dbReference type="EMBL" id="AP014685">
    <property type="protein sequence ID" value="BAR61217.1"/>
    <property type="molecule type" value="Genomic_DNA"/>
</dbReference>
<feature type="transmembrane region" description="Helical" evidence="2">
    <location>
        <begin position="481"/>
        <end position="507"/>
    </location>
</feature>
<evidence type="ECO:0000256" key="1">
    <source>
        <dbReference type="RuleBase" id="RU369079"/>
    </source>
</evidence>
<evidence type="ECO:0000256" key="2">
    <source>
        <dbReference type="SAM" id="Phobius"/>
    </source>
</evidence>
<feature type="transmembrane region" description="Helical" evidence="2">
    <location>
        <begin position="108"/>
        <end position="126"/>
    </location>
</feature>
<comment type="function">
    <text evidence="1">Part of the tripartite ATP-independent periplasmic (TRAP) transport system.</text>
</comment>
<gene>
    <name evidence="4" type="ORF">NK6_8067</name>
</gene>
<feature type="transmembrane region" description="Helical" evidence="2">
    <location>
        <begin position="631"/>
        <end position="652"/>
    </location>
</feature>
<feature type="transmembrane region" description="Helical" evidence="2">
    <location>
        <begin position="214"/>
        <end position="234"/>
    </location>
</feature>
<dbReference type="PANTHER" id="PTHR43849">
    <property type="entry name" value="BLL3936 PROTEIN"/>
    <property type="match status" value="1"/>
</dbReference>
<evidence type="ECO:0000313" key="4">
    <source>
        <dbReference type="EMBL" id="BAR61217.1"/>
    </source>
</evidence>
<feature type="transmembrane region" description="Helical" evidence="2">
    <location>
        <begin position="46"/>
        <end position="64"/>
    </location>
</feature>
<dbReference type="NCBIfam" id="TIGR02123">
    <property type="entry name" value="TRAP_fused"/>
    <property type="match status" value="1"/>
</dbReference>
<keyword evidence="2" id="KW-0472">Membrane</keyword>
<name>A0A0E4BVH9_9BRAD</name>
<dbReference type="GO" id="GO:0005886">
    <property type="term" value="C:plasma membrane"/>
    <property type="evidence" value="ECO:0007669"/>
    <property type="project" value="UniProtKB-SubCell"/>
</dbReference>
<dbReference type="InterPro" id="IPR010656">
    <property type="entry name" value="DctM"/>
</dbReference>
<comment type="subcellular location">
    <subcellularLocation>
        <location evidence="1">Cell inner membrane</location>
        <topology evidence="1">Multi-pass membrane protein</topology>
    </subcellularLocation>
</comment>
<reference evidence="4 5" key="1">
    <citation type="submission" date="2014-11" db="EMBL/GenBank/DDBJ databases">
        <title>Symbiosis island explosion on the genome of extra-slow-growing strains of soybean bradyrhizobia with massive insertion sequences.</title>
        <authorList>
            <person name="Iida T."/>
            <person name="Minamisawa K."/>
        </authorList>
    </citation>
    <scope>NUCLEOTIDE SEQUENCE [LARGE SCALE GENOMIC DNA]</scope>
    <source>
        <strain evidence="4 5">NK6</strain>
    </source>
</reference>
<proteinExistence type="predicted"/>
<feature type="transmembrane region" description="Helical" evidence="2">
    <location>
        <begin position="79"/>
        <end position="96"/>
    </location>
</feature>
<keyword evidence="2" id="KW-1133">Transmembrane helix</keyword>